<feature type="domain" description="GAF" evidence="1">
    <location>
        <begin position="81"/>
        <end position="200"/>
    </location>
</feature>
<dbReference type="Gene3D" id="3.30.450.40">
    <property type="match status" value="1"/>
</dbReference>
<sequence length="389" mass="42474">MSPVPHISASASGPSPALRAVRHAFADGAGLPAHRLDGLPACVERSWQRSLAAGLRPGDAPEYDTAEKATDAARSALWRCARDEVEQLWSAFGGDRWIVFCADREGLILYARRHLAERDSVLAPIEAGRRLREGHVGTTAPACALHEGTEIVVAGGQHYLDAFSDVFCLAVPVHGVDGSVAGVLDITGTGQRDAGLMHEHFRLAALRIEQQLFARLRHCHLLRLQLDPRLMDGPLAGVIAVEDDGTVRAISRPARRMLDLPLNVPLPDLHLQRLFAGALPAQRRRLMQPARQPLRIAKADGSHVWLQHVRAPMDKPLPDGEVSLKPPSGAKTQIQPPVSWREQSLDVVEQAWHLHEGNVAAMARQLGLSRTTVYARLRALRQRGALSVP</sequence>
<dbReference type="Proteomes" id="UP001226867">
    <property type="component" value="Unassembled WGS sequence"/>
</dbReference>
<dbReference type="Gene3D" id="1.10.10.60">
    <property type="entry name" value="Homeodomain-like"/>
    <property type="match status" value="1"/>
</dbReference>
<dbReference type="RefSeq" id="WP_307690422.1">
    <property type="nucleotide sequence ID" value="NZ_JAUSRO010000008.1"/>
</dbReference>
<evidence type="ECO:0000313" key="4">
    <source>
        <dbReference type="Proteomes" id="UP001226867"/>
    </source>
</evidence>
<dbReference type="InterPro" id="IPR002197">
    <property type="entry name" value="HTH_Fis"/>
</dbReference>
<proteinExistence type="predicted"/>
<dbReference type="InterPro" id="IPR003018">
    <property type="entry name" value="GAF"/>
</dbReference>
<dbReference type="EMBL" id="JAUSRO010000008">
    <property type="protein sequence ID" value="MDP9900617.1"/>
    <property type="molecule type" value="Genomic_DNA"/>
</dbReference>
<feature type="domain" description="DNA binding HTH" evidence="2">
    <location>
        <begin position="348"/>
        <end position="379"/>
    </location>
</feature>
<dbReference type="SUPFAM" id="SSF46689">
    <property type="entry name" value="Homeodomain-like"/>
    <property type="match status" value="1"/>
</dbReference>
<dbReference type="Pfam" id="PF01590">
    <property type="entry name" value="GAF"/>
    <property type="match status" value="1"/>
</dbReference>
<name>A0ABT9SB65_9BURK</name>
<accession>A0ABT9SB65</accession>
<gene>
    <name evidence="3" type="ORF">J2W36_002883</name>
</gene>
<reference evidence="3 4" key="1">
    <citation type="submission" date="2023-07" db="EMBL/GenBank/DDBJ databases">
        <title>Sorghum-associated microbial communities from plants grown in Nebraska, USA.</title>
        <authorList>
            <person name="Schachtman D."/>
        </authorList>
    </citation>
    <scope>NUCLEOTIDE SEQUENCE [LARGE SCALE GENOMIC DNA]</scope>
    <source>
        <strain evidence="3 4">DS1607</strain>
    </source>
</reference>
<keyword evidence="4" id="KW-1185">Reference proteome</keyword>
<evidence type="ECO:0000259" key="1">
    <source>
        <dbReference type="Pfam" id="PF01590"/>
    </source>
</evidence>
<evidence type="ECO:0000259" key="2">
    <source>
        <dbReference type="Pfam" id="PF02954"/>
    </source>
</evidence>
<dbReference type="Pfam" id="PF02954">
    <property type="entry name" value="HTH_8"/>
    <property type="match status" value="1"/>
</dbReference>
<dbReference type="InterPro" id="IPR009057">
    <property type="entry name" value="Homeodomain-like_sf"/>
</dbReference>
<dbReference type="InterPro" id="IPR029016">
    <property type="entry name" value="GAF-like_dom_sf"/>
</dbReference>
<evidence type="ECO:0000313" key="3">
    <source>
        <dbReference type="EMBL" id="MDP9900617.1"/>
    </source>
</evidence>
<comment type="caution">
    <text evidence="3">The sequence shown here is derived from an EMBL/GenBank/DDBJ whole genome shotgun (WGS) entry which is preliminary data.</text>
</comment>
<organism evidence="3 4">
    <name type="scientific">Variovorax ginsengisoli</name>
    <dbReference type="NCBI Taxonomy" id="363844"/>
    <lineage>
        <taxon>Bacteria</taxon>
        <taxon>Pseudomonadati</taxon>
        <taxon>Pseudomonadota</taxon>
        <taxon>Betaproteobacteria</taxon>
        <taxon>Burkholderiales</taxon>
        <taxon>Comamonadaceae</taxon>
        <taxon>Variovorax</taxon>
    </lineage>
</organism>
<protein>
    <submittedName>
        <fullName evidence="3">Transcriptional regulator of acetoin/glycerol metabolism</fullName>
    </submittedName>
</protein>